<evidence type="ECO:0000313" key="3">
    <source>
        <dbReference type="Proteomes" id="UP000537188"/>
    </source>
</evidence>
<dbReference type="GO" id="GO:0016787">
    <property type="term" value="F:hydrolase activity"/>
    <property type="evidence" value="ECO:0007669"/>
    <property type="project" value="TreeGrafter"/>
</dbReference>
<dbReference type="PANTHER" id="PTHR10426">
    <property type="entry name" value="STRICTOSIDINE SYNTHASE-RELATED"/>
    <property type="match status" value="1"/>
</dbReference>
<protein>
    <submittedName>
        <fullName evidence="2">SMP-30/gluconolactonase/LRE family protein</fullName>
    </submittedName>
</protein>
<dbReference type="AlphaFoldDB" id="A0A7Y8FE97"/>
<evidence type="ECO:0000259" key="1">
    <source>
        <dbReference type="Pfam" id="PF08450"/>
    </source>
</evidence>
<dbReference type="Proteomes" id="UP000537188">
    <property type="component" value="Unassembled WGS sequence"/>
</dbReference>
<dbReference type="PANTHER" id="PTHR10426:SF88">
    <property type="entry name" value="ADIPOCYTE PLASMA MEMBRANE-ASSOCIATED PROTEIN HEMOMUCIN-RELATED"/>
    <property type="match status" value="1"/>
</dbReference>
<dbReference type="GO" id="GO:0012505">
    <property type="term" value="C:endomembrane system"/>
    <property type="evidence" value="ECO:0007669"/>
    <property type="project" value="TreeGrafter"/>
</dbReference>
<accession>A0A7Y8FE97</accession>
<dbReference type="SUPFAM" id="SSF63829">
    <property type="entry name" value="Calcium-dependent phosphotriesterase"/>
    <property type="match status" value="1"/>
</dbReference>
<gene>
    <name evidence="2" type="ORF">HX828_19690</name>
</gene>
<evidence type="ECO:0000313" key="2">
    <source>
        <dbReference type="EMBL" id="NWE77792.1"/>
    </source>
</evidence>
<dbReference type="InterPro" id="IPR011042">
    <property type="entry name" value="6-blade_b-propeller_TolB-like"/>
</dbReference>
<organism evidence="2 3">
    <name type="scientific">Pseudomonas yamanorum</name>
    <dbReference type="NCBI Taxonomy" id="515393"/>
    <lineage>
        <taxon>Bacteria</taxon>
        <taxon>Pseudomonadati</taxon>
        <taxon>Pseudomonadota</taxon>
        <taxon>Gammaproteobacteria</taxon>
        <taxon>Pseudomonadales</taxon>
        <taxon>Pseudomonadaceae</taxon>
        <taxon>Pseudomonas</taxon>
    </lineage>
</organism>
<sequence length="322" mass="35639">MSAVLPNRRLILIPGEGPEDIVIDREGRLIIGVNDGRILRVDPFTGTTLEIFKTKGRPLGLEVLPSGNILICDSPEGLLELDPTNGRVRTLVHEFEGQALPFCSNVVASNDGTIYFSSSTTRYTINHWRKDIAENIPTGALFCRYPDGRVEQLINGLLFANGLALAKDESWIVVAETGRYRLHRFWLKGPRAGSTEIFADLPGFPDNCSISADGLVWVAIAAPRTPSLEKIHRMPLLARKIIVRLPLVLQPQPQQVAWVMAFNGDGTLVHDYCWRDGEYSFGTGVCQLGDTVYMSSLAERSILSFELPAKCFQKIAVEDTSE</sequence>
<dbReference type="InterPro" id="IPR013658">
    <property type="entry name" value="SGL"/>
</dbReference>
<name>A0A7Y8FE97_9PSED</name>
<proteinExistence type="predicted"/>
<feature type="domain" description="SMP-30/Gluconolactonase/LRE-like region" evidence="1">
    <location>
        <begin position="25"/>
        <end position="221"/>
    </location>
</feature>
<dbReference type="EMBL" id="JACARF010000023">
    <property type="protein sequence ID" value="NWE77792.1"/>
    <property type="molecule type" value="Genomic_DNA"/>
</dbReference>
<comment type="caution">
    <text evidence="2">The sequence shown here is derived from an EMBL/GenBank/DDBJ whole genome shotgun (WGS) entry which is preliminary data.</text>
</comment>
<dbReference type="Pfam" id="PF08450">
    <property type="entry name" value="SGL"/>
    <property type="match status" value="1"/>
</dbReference>
<dbReference type="Gene3D" id="2.120.10.30">
    <property type="entry name" value="TolB, C-terminal domain"/>
    <property type="match status" value="1"/>
</dbReference>
<reference evidence="2 3" key="1">
    <citation type="submission" date="2020-04" db="EMBL/GenBank/DDBJ databases">
        <title>Molecular characterization of pseudomonads from Agaricus bisporus reveal novel blotch 2 pathogens in Western Europe.</title>
        <authorList>
            <person name="Taparia T."/>
            <person name="Krijger M."/>
            <person name="Haynes E."/>
            <person name="Elpinstone J.G."/>
            <person name="Noble R."/>
            <person name="Van Der Wolf J."/>
        </authorList>
    </citation>
    <scope>NUCLEOTIDE SEQUENCE [LARGE SCALE GENOMIC DNA]</scope>
    <source>
        <strain evidence="2 3">IPO3781</strain>
    </source>
</reference>
<dbReference type="RefSeq" id="WP_177115161.1">
    <property type="nucleotide sequence ID" value="NZ_JACARF010000023.1"/>
</dbReference>